<dbReference type="OrthoDB" id="9805628at2"/>
<comment type="pathway">
    <text evidence="3">Amino-acid biosynthesis; L-isoleucine biosynthesis; L-isoleucine from 2-oxobutanoate: step 4/4.</text>
</comment>
<dbReference type="SUPFAM" id="SSF56752">
    <property type="entry name" value="D-aminoacid aminotransferase-like PLP-dependent enzymes"/>
    <property type="match status" value="1"/>
</dbReference>
<evidence type="ECO:0000256" key="2">
    <source>
        <dbReference type="ARBA" id="ARBA00003109"/>
    </source>
</evidence>
<keyword evidence="9 15" id="KW-0663">Pyridoxal phosphate</keyword>
<keyword evidence="16" id="KW-0808">Transferase</keyword>
<dbReference type="Proteomes" id="UP000197065">
    <property type="component" value="Unassembled WGS sequence"/>
</dbReference>
<dbReference type="PANTHER" id="PTHR42743">
    <property type="entry name" value="AMINO-ACID AMINOTRANSFERASE"/>
    <property type="match status" value="1"/>
</dbReference>
<evidence type="ECO:0000256" key="13">
    <source>
        <dbReference type="ARBA" id="ARBA00049229"/>
    </source>
</evidence>
<keyword evidence="17" id="KW-1185">Reference proteome</keyword>
<dbReference type="InterPro" id="IPR043132">
    <property type="entry name" value="BCAT-like_C"/>
</dbReference>
<gene>
    <name evidence="16" type="ORF">SAMN07250955_102111</name>
</gene>
<evidence type="ECO:0000313" key="16">
    <source>
        <dbReference type="EMBL" id="SNB61065.1"/>
    </source>
</evidence>
<dbReference type="Gene3D" id="3.30.470.10">
    <property type="match status" value="1"/>
</dbReference>
<comment type="cofactor">
    <cofactor evidence="1 15">
        <name>pyridoxal 5'-phosphate</name>
        <dbReference type="ChEBI" id="CHEBI:597326"/>
    </cofactor>
</comment>
<evidence type="ECO:0000256" key="12">
    <source>
        <dbReference type="ARBA" id="ARBA00048798"/>
    </source>
</evidence>
<protein>
    <recommendedName>
        <fullName evidence="8">Probable branched-chain-amino-acid aminotransferase</fullName>
        <ecNumber evidence="7">2.6.1.42</ecNumber>
    </recommendedName>
</protein>
<evidence type="ECO:0000256" key="14">
    <source>
        <dbReference type="RuleBase" id="RU004106"/>
    </source>
</evidence>
<comment type="catalytic activity">
    <reaction evidence="13">
        <text>L-leucine + 2-oxoglutarate = 4-methyl-2-oxopentanoate + L-glutamate</text>
        <dbReference type="Rhea" id="RHEA:18321"/>
        <dbReference type="ChEBI" id="CHEBI:16810"/>
        <dbReference type="ChEBI" id="CHEBI:17865"/>
        <dbReference type="ChEBI" id="CHEBI:29985"/>
        <dbReference type="ChEBI" id="CHEBI:57427"/>
        <dbReference type="EC" id="2.6.1.42"/>
    </reaction>
</comment>
<dbReference type="InterPro" id="IPR043131">
    <property type="entry name" value="BCAT-like_N"/>
</dbReference>
<organism evidence="16 17">
    <name type="scientific">Arboricoccus pini</name>
    <dbReference type="NCBI Taxonomy" id="1963835"/>
    <lineage>
        <taxon>Bacteria</taxon>
        <taxon>Pseudomonadati</taxon>
        <taxon>Pseudomonadota</taxon>
        <taxon>Alphaproteobacteria</taxon>
        <taxon>Geminicoccales</taxon>
        <taxon>Geminicoccaceae</taxon>
        <taxon>Arboricoccus</taxon>
    </lineage>
</organism>
<evidence type="ECO:0000313" key="17">
    <source>
        <dbReference type="Proteomes" id="UP000197065"/>
    </source>
</evidence>
<accession>A0A212QNT2</accession>
<keyword evidence="10" id="KW-0100">Branched-chain amino acid biosynthesis</keyword>
<evidence type="ECO:0000256" key="11">
    <source>
        <dbReference type="ARBA" id="ARBA00048212"/>
    </source>
</evidence>
<evidence type="ECO:0000256" key="6">
    <source>
        <dbReference type="ARBA" id="ARBA00009320"/>
    </source>
</evidence>
<dbReference type="Pfam" id="PF01063">
    <property type="entry name" value="Aminotran_4"/>
    <property type="match status" value="1"/>
</dbReference>
<dbReference type="InterPro" id="IPR018300">
    <property type="entry name" value="Aminotrans_IV_CS"/>
</dbReference>
<comment type="catalytic activity">
    <reaction evidence="11">
        <text>L-valine + 2-oxoglutarate = 3-methyl-2-oxobutanoate + L-glutamate</text>
        <dbReference type="Rhea" id="RHEA:24813"/>
        <dbReference type="ChEBI" id="CHEBI:11851"/>
        <dbReference type="ChEBI" id="CHEBI:16810"/>
        <dbReference type="ChEBI" id="CHEBI:29985"/>
        <dbReference type="ChEBI" id="CHEBI:57762"/>
        <dbReference type="EC" id="2.6.1.42"/>
    </reaction>
</comment>
<dbReference type="PROSITE" id="PS00770">
    <property type="entry name" value="AA_TRANSFER_CLASS_4"/>
    <property type="match status" value="1"/>
</dbReference>
<dbReference type="GO" id="GO:0009082">
    <property type="term" value="P:branched-chain amino acid biosynthetic process"/>
    <property type="evidence" value="ECO:0007669"/>
    <property type="project" value="UniProtKB-KW"/>
</dbReference>
<evidence type="ECO:0000256" key="7">
    <source>
        <dbReference type="ARBA" id="ARBA00013053"/>
    </source>
</evidence>
<dbReference type="NCBIfam" id="NF005209">
    <property type="entry name" value="PRK06680.1"/>
    <property type="match status" value="1"/>
</dbReference>
<dbReference type="EMBL" id="FYEH01000002">
    <property type="protein sequence ID" value="SNB61065.1"/>
    <property type="molecule type" value="Genomic_DNA"/>
</dbReference>
<dbReference type="Gene3D" id="3.20.10.10">
    <property type="entry name" value="D-amino Acid Aminotransferase, subunit A, domain 2"/>
    <property type="match status" value="1"/>
</dbReference>
<dbReference type="InterPro" id="IPR001544">
    <property type="entry name" value="Aminotrans_IV"/>
</dbReference>
<evidence type="ECO:0000256" key="3">
    <source>
        <dbReference type="ARBA" id="ARBA00004824"/>
    </source>
</evidence>
<dbReference type="EC" id="2.6.1.42" evidence="7"/>
<name>A0A212QNT2_9PROT</name>
<dbReference type="InterPro" id="IPR036038">
    <property type="entry name" value="Aminotransferase-like"/>
</dbReference>
<comment type="pathway">
    <text evidence="5">Amino-acid biosynthesis; L-leucine biosynthesis; L-leucine from 3-methyl-2-oxobutanoate: step 4/4.</text>
</comment>
<dbReference type="PANTHER" id="PTHR42743:SF10">
    <property type="entry name" value="D-ALANINE AMINOTRANSFERASE"/>
    <property type="match status" value="1"/>
</dbReference>
<dbReference type="GO" id="GO:0004084">
    <property type="term" value="F:branched-chain-amino-acid transaminase activity"/>
    <property type="evidence" value="ECO:0007669"/>
    <property type="project" value="UniProtKB-EC"/>
</dbReference>
<dbReference type="GO" id="GO:0008652">
    <property type="term" value="P:amino acid biosynthetic process"/>
    <property type="evidence" value="ECO:0007669"/>
    <property type="project" value="UniProtKB-ARBA"/>
</dbReference>
<evidence type="ECO:0000256" key="1">
    <source>
        <dbReference type="ARBA" id="ARBA00001933"/>
    </source>
</evidence>
<evidence type="ECO:0000256" key="8">
    <source>
        <dbReference type="ARBA" id="ARBA00014472"/>
    </source>
</evidence>
<evidence type="ECO:0000256" key="10">
    <source>
        <dbReference type="ARBA" id="ARBA00023304"/>
    </source>
</evidence>
<comment type="function">
    <text evidence="2">Acts on leucine, isoleucine and valine.</text>
</comment>
<sequence length="290" mass="31766">MTRIAYVNGAYSSVLTPAIRIEDRGYQFADGVYEVLKVSGGGVRHIDRHLDRLGRSLAALGMRWPMGRGPLTQVVRRTVALNSLRDALVYIQVTRGVAARNHLFDANLKPSLVVTVRSLKLPSARERDEGVKVVTMPDERWTHCHIKSISLLPNSLARQRAADEGAREAWLVDRDGFVTEGSSSNAYIVDEEGRLVTRPLGQEILGGITRSLLLEAAEAEGIEFVERGFTVAEAQAAREAFLTSTSAGVLPVSTVDDRVIANGRPGSITRRLTDRLQRLELASDDGIAVR</sequence>
<dbReference type="InterPro" id="IPR050571">
    <property type="entry name" value="Class-IV_PLP-Dep_Aminotrnsfr"/>
</dbReference>
<reference evidence="16 17" key="1">
    <citation type="submission" date="2017-06" db="EMBL/GenBank/DDBJ databases">
        <authorList>
            <person name="Kim H.J."/>
            <person name="Triplett B.A."/>
        </authorList>
    </citation>
    <scope>NUCLEOTIDE SEQUENCE [LARGE SCALE GENOMIC DNA]</scope>
    <source>
        <strain evidence="16 17">B29T1</strain>
    </source>
</reference>
<evidence type="ECO:0000256" key="5">
    <source>
        <dbReference type="ARBA" id="ARBA00005072"/>
    </source>
</evidence>
<evidence type="ECO:0000256" key="15">
    <source>
        <dbReference type="RuleBase" id="RU004516"/>
    </source>
</evidence>
<evidence type="ECO:0000256" key="4">
    <source>
        <dbReference type="ARBA" id="ARBA00004931"/>
    </source>
</evidence>
<comment type="pathway">
    <text evidence="4">Amino-acid biosynthesis; L-valine biosynthesis; L-valine from pyruvate: step 4/4.</text>
</comment>
<comment type="similarity">
    <text evidence="6 14">Belongs to the class-IV pyridoxal-phosphate-dependent aminotransferase family.</text>
</comment>
<evidence type="ECO:0000256" key="9">
    <source>
        <dbReference type="ARBA" id="ARBA00022898"/>
    </source>
</evidence>
<dbReference type="FunFam" id="3.20.10.10:FF:000002">
    <property type="entry name" value="D-alanine aminotransferase"/>
    <property type="match status" value="1"/>
</dbReference>
<dbReference type="CDD" id="cd01558">
    <property type="entry name" value="D-AAT_like"/>
    <property type="match status" value="1"/>
</dbReference>
<proteinExistence type="inferred from homology"/>
<comment type="catalytic activity">
    <reaction evidence="12">
        <text>L-isoleucine + 2-oxoglutarate = (S)-3-methyl-2-oxopentanoate + L-glutamate</text>
        <dbReference type="Rhea" id="RHEA:24801"/>
        <dbReference type="ChEBI" id="CHEBI:16810"/>
        <dbReference type="ChEBI" id="CHEBI:29985"/>
        <dbReference type="ChEBI" id="CHEBI:35146"/>
        <dbReference type="ChEBI" id="CHEBI:58045"/>
        <dbReference type="EC" id="2.6.1.42"/>
    </reaction>
</comment>
<keyword evidence="10" id="KW-0028">Amino-acid biosynthesis</keyword>
<dbReference type="RefSeq" id="WP_088559987.1">
    <property type="nucleotide sequence ID" value="NZ_FYEH01000002.1"/>
</dbReference>
<keyword evidence="16" id="KW-0032">Aminotransferase</keyword>
<dbReference type="GO" id="GO:0005829">
    <property type="term" value="C:cytosol"/>
    <property type="evidence" value="ECO:0007669"/>
    <property type="project" value="TreeGrafter"/>
</dbReference>
<dbReference type="AlphaFoldDB" id="A0A212QNT2"/>